<dbReference type="OrthoDB" id="3688570at2759"/>
<evidence type="ECO:0000313" key="1">
    <source>
        <dbReference type="EMBL" id="KAF9698859.1"/>
    </source>
</evidence>
<accession>A0A8H7MJI3</accession>
<dbReference type="EMBL" id="RZGK01000005">
    <property type="protein sequence ID" value="KAF9698859.1"/>
    <property type="molecule type" value="Genomic_DNA"/>
</dbReference>
<dbReference type="Proteomes" id="UP000651452">
    <property type="component" value="Unassembled WGS sequence"/>
</dbReference>
<name>A0A8H7MJI3_9PLEO</name>
<gene>
    <name evidence="1" type="ORF">EKO04_002921</name>
</gene>
<dbReference type="AlphaFoldDB" id="A0A8H7MJI3"/>
<comment type="caution">
    <text evidence="1">The sequence shown here is derived from an EMBL/GenBank/DDBJ whole genome shotgun (WGS) entry which is preliminary data.</text>
</comment>
<reference evidence="1" key="2">
    <citation type="submission" date="2020-09" db="EMBL/GenBank/DDBJ databases">
        <title>Reference genome assembly for Australian Ascochyta lentis isolate Al4.</title>
        <authorList>
            <person name="Lee R.C."/>
            <person name="Farfan-Caceres L.M."/>
            <person name="Debler J.W."/>
            <person name="Williams A.H."/>
            <person name="Henares B.M."/>
        </authorList>
    </citation>
    <scope>NUCLEOTIDE SEQUENCE</scope>
    <source>
        <strain evidence="1">Al4</strain>
    </source>
</reference>
<sequence length="254" mass="29057">MSGSLSFRLYRVTRRLLFSRQRLCKLLLGALSSSSKASTYSTVTLSTQRQQYSGAWSSNSTKQEFRSDTATLSQNLHTNYKREGSDEKDVIAYHKTISMIQTKVATAGSTRTLHDEEDGKPAITLTVLDCETHKGHTQFSLVKPGRATGTARTQKTDVSRHTTYSMLDQHFIEDVELIYDHTQPRDTTLALGKLRDELEEHFERLKDEYESKVGKRWTPLRPWAREEWDWNFEVTNTGQLGEDDGLVEEDGRSE</sequence>
<protein>
    <submittedName>
        <fullName evidence="1">Uncharacterized protein</fullName>
    </submittedName>
</protein>
<keyword evidence="2" id="KW-1185">Reference proteome</keyword>
<evidence type="ECO:0000313" key="2">
    <source>
        <dbReference type="Proteomes" id="UP000651452"/>
    </source>
</evidence>
<organism evidence="1 2">
    <name type="scientific">Ascochyta lentis</name>
    <dbReference type="NCBI Taxonomy" id="205686"/>
    <lineage>
        <taxon>Eukaryota</taxon>
        <taxon>Fungi</taxon>
        <taxon>Dikarya</taxon>
        <taxon>Ascomycota</taxon>
        <taxon>Pezizomycotina</taxon>
        <taxon>Dothideomycetes</taxon>
        <taxon>Pleosporomycetidae</taxon>
        <taxon>Pleosporales</taxon>
        <taxon>Pleosporineae</taxon>
        <taxon>Didymellaceae</taxon>
        <taxon>Ascochyta</taxon>
    </lineage>
</organism>
<reference evidence="1" key="1">
    <citation type="submission" date="2018-12" db="EMBL/GenBank/DDBJ databases">
        <authorList>
            <person name="Syme R.A."/>
            <person name="Farfan-Caceres L."/>
            <person name="Lichtenzveig J."/>
        </authorList>
    </citation>
    <scope>NUCLEOTIDE SEQUENCE</scope>
    <source>
        <strain evidence="1">Al4</strain>
    </source>
</reference>
<proteinExistence type="predicted"/>